<accession>A0A0C9VXW8</accession>
<dbReference type="EMBL" id="KN837124">
    <property type="protein sequence ID" value="KIJ43301.1"/>
    <property type="molecule type" value="Genomic_DNA"/>
</dbReference>
<evidence type="ECO:0000313" key="2">
    <source>
        <dbReference type="Proteomes" id="UP000054279"/>
    </source>
</evidence>
<sequence length="319" mass="34632">MDKMLVSVRVCFSCARVAPTNPAAASPNASPQFPYTIERQKGDNCATKISDGGALSLLHKLSITIGPLTGGVGLRDPSPSSRCLLVCISPLITTITFKLSKTWNSLLPRRSDALSASHEAPYFVHLKTEPTVKFLTDRSCRPVHRPVLPATDTSTSTILDGILSQKHVDDIGYFPRLSIMSITRPVPLQEAVEVRFKLSVYDSIAEGIIRSSPGGVGGVEMWVAKAFLSGDSQRSIPVQMFKNIVYGRHQSLTRLSRLTAQAHAFLLQVLSFDNASRCKLECQHMLQLSLSFPAPVGCAVNSAMRTGTKQRVQPPVASC</sequence>
<name>A0A0C9VXW8_SPHS4</name>
<reference evidence="1 2" key="1">
    <citation type="submission" date="2014-06" db="EMBL/GenBank/DDBJ databases">
        <title>Evolutionary Origins and Diversification of the Mycorrhizal Mutualists.</title>
        <authorList>
            <consortium name="DOE Joint Genome Institute"/>
            <consortium name="Mycorrhizal Genomics Consortium"/>
            <person name="Kohler A."/>
            <person name="Kuo A."/>
            <person name="Nagy L.G."/>
            <person name="Floudas D."/>
            <person name="Copeland A."/>
            <person name="Barry K.W."/>
            <person name="Cichocki N."/>
            <person name="Veneault-Fourrey C."/>
            <person name="LaButti K."/>
            <person name="Lindquist E.A."/>
            <person name="Lipzen A."/>
            <person name="Lundell T."/>
            <person name="Morin E."/>
            <person name="Murat C."/>
            <person name="Riley R."/>
            <person name="Ohm R."/>
            <person name="Sun H."/>
            <person name="Tunlid A."/>
            <person name="Henrissat B."/>
            <person name="Grigoriev I.V."/>
            <person name="Hibbett D.S."/>
            <person name="Martin F."/>
        </authorList>
    </citation>
    <scope>NUCLEOTIDE SEQUENCE [LARGE SCALE GENOMIC DNA]</scope>
    <source>
        <strain evidence="1 2">SS14</strain>
    </source>
</reference>
<organism evidence="1 2">
    <name type="scientific">Sphaerobolus stellatus (strain SS14)</name>
    <dbReference type="NCBI Taxonomy" id="990650"/>
    <lineage>
        <taxon>Eukaryota</taxon>
        <taxon>Fungi</taxon>
        <taxon>Dikarya</taxon>
        <taxon>Basidiomycota</taxon>
        <taxon>Agaricomycotina</taxon>
        <taxon>Agaricomycetes</taxon>
        <taxon>Phallomycetidae</taxon>
        <taxon>Geastrales</taxon>
        <taxon>Sphaerobolaceae</taxon>
        <taxon>Sphaerobolus</taxon>
    </lineage>
</organism>
<dbReference type="Proteomes" id="UP000054279">
    <property type="component" value="Unassembled WGS sequence"/>
</dbReference>
<gene>
    <name evidence="1" type="ORF">M422DRAFT_253503</name>
</gene>
<proteinExistence type="predicted"/>
<dbReference type="HOGENOM" id="CLU_872021_0_0_1"/>
<dbReference type="AlphaFoldDB" id="A0A0C9VXW8"/>
<protein>
    <submittedName>
        <fullName evidence="1">Uncharacterized protein</fullName>
    </submittedName>
</protein>
<keyword evidence="2" id="KW-1185">Reference proteome</keyword>
<evidence type="ECO:0000313" key="1">
    <source>
        <dbReference type="EMBL" id="KIJ43301.1"/>
    </source>
</evidence>